<feature type="non-terminal residue" evidence="1">
    <location>
        <position position="81"/>
    </location>
</feature>
<accession>A0A061RWA1</accession>
<evidence type="ECO:0000313" key="1">
    <source>
        <dbReference type="EMBL" id="JAC76233.1"/>
    </source>
</evidence>
<dbReference type="EMBL" id="GBEZ01009348">
    <property type="protein sequence ID" value="JAC76233.1"/>
    <property type="molecule type" value="Transcribed_RNA"/>
</dbReference>
<reference evidence="1" key="1">
    <citation type="submission" date="2014-05" db="EMBL/GenBank/DDBJ databases">
        <title>The transcriptome of the halophilic microalga Tetraselmis sp. GSL018 isolated from the Great Salt Lake, Utah.</title>
        <authorList>
            <person name="Jinkerson R.E."/>
            <person name="D'Adamo S."/>
            <person name="Posewitz M.C."/>
        </authorList>
    </citation>
    <scope>NUCLEOTIDE SEQUENCE</scope>
    <source>
        <strain evidence="1">GSL018</strain>
    </source>
</reference>
<feature type="non-terminal residue" evidence="1">
    <location>
        <position position="1"/>
    </location>
</feature>
<name>A0A061RWA1_9CHLO</name>
<organism evidence="1">
    <name type="scientific">Tetraselmis sp. GSL018</name>
    <dbReference type="NCBI Taxonomy" id="582737"/>
    <lineage>
        <taxon>Eukaryota</taxon>
        <taxon>Viridiplantae</taxon>
        <taxon>Chlorophyta</taxon>
        <taxon>core chlorophytes</taxon>
        <taxon>Chlorodendrophyceae</taxon>
        <taxon>Chlorodendrales</taxon>
        <taxon>Chlorodendraceae</taxon>
        <taxon>Tetraselmis</taxon>
    </lineage>
</organism>
<proteinExistence type="predicted"/>
<gene>
    <name evidence="1" type="ORF">TSPGSL018_20745</name>
</gene>
<sequence>HFLEPPKANGPYACVVLACHNFCVVFSSEPLLANASGNFGMNSTPSIFVELLKADLEEVAPALLLHVGDAAQYLFNVPEGF</sequence>
<protein>
    <submittedName>
        <fullName evidence="1">Uncharacterized protein</fullName>
    </submittedName>
</protein>
<dbReference type="AlphaFoldDB" id="A0A061RWA1"/>